<evidence type="ECO:0008006" key="8">
    <source>
        <dbReference type="Google" id="ProtNLM"/>
    </source>
</evidence>
<evidence type="ECO:0000256" key="4">
    <source>
        <dbReference type="ARBA" id="ARBA00023136"/>
    </source>
</evidence>
<dbReference type="Proteomes" id="UP001149165">
    <property type="component" value="Unassembled WGS sequence"/>
</dbReference>
<accession>A0A9W9FYF0</accession>
<evidence type="ECO:0000256" key="2">
    <source>
        <dbReference type="ARBA" id="ARBA00022692"/>
    </source>
</evidence>
<evidence type="ECO:0000313" key="6">
    <source>
        <dbReference type="EMBL" id="KAJ5108730.1"/>
    </source>
</evidence>
<evidence type="ECO:0000256" key="5">
    <source>
        <dbReference type="SAM" id="MobiDB-lite"/>
    </source>
</evidence>
<evidence type="ECO:0000256" key="3">
    <source>
        <dbReference type="ARBA" id="ARBA00022989"/>
    </source>
</evidence>
<reference evidence="6" key="2">
    <citation type="journal article" date="2023" name="IMA Fungus">
        <title>Comparative genomic study of the Penicillium genus elucidates a diverse pangenome and 15 lateral gene transfer events.</title>
        <authorList>
            <person name="Petersen C."/>
            <person name="Sorensen T."/>
            <person name="Nielsen M.R."/>
            <person name="Sondergaard T.E."/>
            <person name="Sorensen J.L."/>
            <person name="Fitzpatrick D.A."/>
            <person name="Frisvad J.C."/>
            <person name="Nielsen K.L."/>
        </authorList>
    </citation>
    <scope>NUCLEOTIDE SEQUENCE</scope>
    <source>
        <strain evidence="6">IBT 30069</strain>
    </source>
</reference>
<dbReference type="PANTHER" id="PTHR12864">
    <property type="entry name" value="RAN BINDING PROTEIN 9-RELATED"/>
    <property type="match status" value="1"/>
</dbReference>
<keyword evidence="7" id="KW-1185">Reference proteome</keyword>
<comment type="subcellular location">
    <subcellularLocation>
        <location evidence="1">Membrane</location>
    </subcellularLocation>
</comment>
<gene>
    <name evidence="6" type="ORF">N7456_005405</name>
</gene>
<dbReference type="InterPro" id="IPR050618">
    <property type="entry name" value="Ubq-SigPath_Reg"/>
</dbReference>
<dbReference type="EMBL" id="JAPQKH010000003">
    <property type="protein sequence ID" value="KAJ5108730.1"/>
    <property type="molecule type" value="Genomic_DNA"/>
</dbReference>
<feature type="region of interest" description="Disordered" evidence="5">
    <location>
        <begin position="1"/>
        <end position="67"/>
    </location>
</feature>
<dbReference type="Gene3D" id="2.60.120.920">
    <property type="match status" value="1"/>
</dbReference>
<feature type="compositionally biased region" description="Low complexity" evidence="5">
    <location>
        <begin position="50"/>
        <end position="62"/>
    </location>
</feature>
<sequence>MSQKTDPQFWGPPPTYEAASNTNHQGDPPPYHNWQEAVPDTSVFPPPPVSGYYSSGAGNASSDEAERAHQFCDNTPLWIPSRPSEAVYSSVQHHDLRPVRQREYAGDLQLTQPGKWRGRTFDGNGDCLVLTHLPLYFAAEDSPLIRETPKTIYFEVKLLALRSGPGADASGFSIGFAAQPYPSWRSPGWERGSLGVFSDDGCRFVNDSFGGRDLTAPFRVGETVGLGMVFSLPDLDAESKSGSKSKSRGEMKSEKGKVICKVEIFFTRNGHRAGGWDLHEEVDEDSGGVQGLQGDYDLYGAIGLFGGVDFETYFDPAGWLWKPAV</sequence>
<keyword evidence="3" id="KW-1133">Transmembrane helix</keyword>
<name>A0A9W9FYF0_9EURO</name>
<organism evidence="6 7">
    <name type="scientific">Penicillium angulare</name>
    <dbReference type="NCBI Taxonomy" id="116970"/>
    <lineage>
        <taxon>Eukaryota</taxon>
        <taxon>Fungi</taxon>
        <taxon>Dikarya</taxon>
        <taxon>Ascomycota</taxon>
        <taxon>Pezizomycotina</taxon>
        <taxon>Eurotiomycetes</taxon>
        <taxon>Eurotiomycetidae</taxon>
        <taxon>Eurotiales</taxon>
        <taxon>Aspergillaceae</taxon>
        <taxon>Penicillium</taxon>
    </lineage>
</organism>
<dbReference type="InterPro" id="IPR035780">
    <property type="entry name" value="SPRY_Ssh4-like"/>
</dbReference>
<dbReference type="InterPro" id="IPR043136">
    <property type="entry name" value="B30.2/SPRY_sf"/>
</dbReference>
<dbReference type="GO" id="GO:0016020">
    <property type="term" value="C:membrane"/>
    <property type="evidence" value="ECO:0007669"/>
    <property type="project" value="UniProtKB-SubCell"/>
</dbReference>
<evidence type="ECO:0000256" key="1">
    <source>
        <dbReference type="ARBA" id="ARBA00004370"/>
    </source>
</evidence>
<evidence type="ECO:0000313" key="7">
    <source>
        <dbReference type="Proteomes" id="UP001149165"/>
    </source>
</evidence>
<keyword evidence="4" id="KW-0472">Membrane</keyword>
<protein>
    <recommendedName>
        <fullName evidence="8">SPRY domain-containing protein</fullName>
    </recommendedName>
</protein>
<reference evidence="6" key="1">
    <citation type="submission" date="2022-11" db="EMBL/GenBank/DDBJ databases">
        <authorList>
            <person name="Petersen C."/>
        </authorList>
    </citation>
    <scope>NUCLEOTIDE SEQUENCE</scope>
    <source>
        <strain evidence="6">IBT 30069</strain>
    </source>
</reference>
<keyword evidence="2" id="KW-0812">Transmembrane</keyword>
<dbReference type="OrthoDB" id="25503at2759"/>
<dbReference type="CDD" id="cd12910">
    <property type="entry name" value="SPRY_SSH4_like"/>
    <property type="match status" value="1"/>
</dbReference>
<proteinExistence type="predicted"/>
<dbReference type="AlphaFoldDB" id="A0A9W9FYF0"/>
<comment type="caution">
    <text evidence="6">The sequence shown here is derived from an EMBL/GenBank/DDBJ whole genome shotgun (WGS) entry which is preliminary data.</text>
</comment>